<organism evidence="4 5">
    <name type="scientific">Candidatus Cyrtobacter comes</name>
    <dbReference type="NCBI Taxonomy" id="675776"/>
    <lineage>
        <taxon>Bacteria</taxon>
        <taxon>Pseudomonadati</taxon>
        <taxon>Pseudomonadota</taxon>
        <taxon>Alphaproteobacteria</taxon>
        <taxon>Rickettsiales</taxon>
        <taxon>Candidatus Midichloriaceae</taxon>
        <taxon>Candidatus Cyrtobacter</taxon>
    </lineage>
</organism>
<sequence>MDNTFDKEILDWLRLIRSPRVGPRMFFNLLSIFGSPKNALSELSNLAKAAGGSNKPCSISEAEKEIIECQNFGAQILISSMPNYSKLLKEIPDFPPLLIVKGNIDFLNKRSIAIVGSRNASISGTVNAQKFSDEISRAGYVIVSGMARGIDTAAHKAALENGTIGIIAGGIDNIYPKENRALYEKMYTKGLIVTEYKIGSAPLPNNFPRRNRIISGISIATVIIEASLKSGAMITANSAVEQGRDVFAVPNSPGSLNTGANLLIKKGASLVESGYDVLSELSYNTRFQKDLFSSDVFNEFKMSNTSIPSDYELISVRKKLLPKLSYSPVSVGQISSVLGEDIVVVNYVLLELELAGKIERLYNGNVVLSSKE</sequence>
<dbReference type="Gene3D" id="1.10.10.10">
    <property type="entry name" value="Winged helix-like DNA-binding domain superfamily/Winged helix DNA-binding domain"/>
    <property type="match status" value="1"/>
</dbReference>
<evidence type="ECO:0000259" key="2">
    <source>
        <dbReference type="Pfam" id="PF02481"/>
    </source>
</evidence>
<gene>
    <name evidence="4" type="ORF">Cyrtocomes_00323</name>
</gene>
<comment type="caution">
    <text evidence="4">The sequence shown here is derived from an EMBL/GenBank/DDBJ whole genome shotgun (WGS) entry which is preliminary data.</text>
</comment>
<dbReference type="NCBIfam" id="TIGR00732">
    <property type="entry name" value="dprA"/>
    <property type="match status" value="1"/>
</dbReference>
<proteinExistence type="inferred from homology"/>
<name>A0ABU5L748_9RICK</name>
<evidence type="ECO:0000313" key="5">
    <source>
        <dbReference type="Proteomes" id="UP001293791"/>
    </source>
</evidence>
<comment type="similarity">
    <text evidence="1">Belongs to the DprA/Smf family.</text>
</comment>
<dbReference type="InterPro" id="IPR041614">
    <property type="entry name" value="DprA_WH"/>
</dbReference>
<feature type="domain" description="DprA winged helix" evidence="3">
    <location>
        <begin position="312"/>
        <end position="361"/>
    </location>
</feature>
<dbReference type="EMBL" id="JARGYT010000012">
    <property type="protein sequence ID" value="MDZ5761959.1"/>
    <property type="molecule type" value="Genomic_DNA"/>
</dbReference>
<dbReference type="Proteomes" id="UP001293791">
    <property type="component" value="Unassembled WGS sequence"/>
</dbReference>
<dbReference type="Pfam" id="PF21102">
    <property type="entry name" value="DprA_N"/>
    <property type="match status" value="1"/>
</dbReference>
<dbReference type="Gene3D" id="3.40.50.450">
    <property type="match status" value="1"/>
</dbReference>
<keyword evidence="5" id="KW-1185">Reference proteome</keyword>
<dbReference type="PANTHER" id="PTHR43022:SF1">
    <property type="entry name" value="PROTEIN SMF"/>
    <property type="match status" value="1"/>
</dbReference>
<dbReference type="InterPro" id="IPR036388">
    <property type="entry name" value="WH-like_DNA-bd_sf"/>
</dbReference>
<feature type="domain" description="Smf/DprA SLOG" evidence="2">
    <location>
        <begin position="76"/>
        <end position="281"/>
    </location>
</feature>
<evidence type="ECO:0000256" key="1">
    <source>
        <dbReference type="ARBA" id="ARBA00006525"/>
    </source>
</evidence>
<dbReference type="Pfam" id="PF02481">
    <property type="entry name" value="DNA_processg_A"/>
    <property type="match status" value="1"/>
</dbReference>
<dbReference type="RefSeq" id="WP_322497457.1">
    <property type="nucleotide sequence ID" value="NZ_JARGYT010000012.1"/>
</dbReference>
<protein>
    <submittedName>
        <fullName evidence="4">DNA-protecting protein DprA</fullName>
    </submittedName>
</protein>
<accession>A0ABU5L748</accession>
<reference evidence="4 5" key="1">
    <citation type="submission" date="2023-02" db="EMBL/GenBank/DDBJ databases">
        <title>Host association and intracellularity evolved multiple times independently in the Rickettsiales.</title>
        <authorList>
            <person name="Castelli M."/>
            <person name="Nardi T."/>
            <person name="Gammuto L."/>
            <person name="Bellinzona G."/>
            <person name="Sabaneyeva E."/>
            <person name="Potekhin A."/>
            <person name="Serra V."/>
            <person name="Petroni G."/>
            <person name="Sassera D."/>
        </authorList>
    </citation>
    <scope>NUCLEOTIDE SEQUENCE [LARGE SCALE GENOMIC DNA]</scope>
    <source>
        <strain evidence="4 5">BOD18</strain>
    </source>
</reference>
<dbReference type="PANTHER" id="PTHR43022">
    <property type="entry name" value="PROTEIN SMF"/>
    <property type="match status" value="1"/>
</dbReference>
<dbReference type="InterPro" id="IPR057666">
    <property type="entry name" value="DrpA_SLOG"/>
</dbReference>
<dbReference type="InterPro" id="IPR003488">
    <property type="entry name" value="DprA"/>
</dbReference>
<dbReference type="Pfam" id="PF17782">
    <property type="entry name" value="WHD_DprA"/>
    <property type="match status" value="1"/>
</dbReference>
<evidence type="ECO:0000313" key="4">
    <source>
        <dbReference type="EMBL" id="MDZ5761959.1"/>
    </source>
</evidence>
<evidence type="ECO:0000259" key="3">
    <source>
        <dbReference type="Pfam" id="PF17782"/>
    </source>
</evidence>
<dbReference type="SUPFAM" id="SSF102405">
    <property type="entry name" value="MCP/YpsA-like"/>
    <property type="match status" value="1"/>
</dbReference>